<accession>A0A0E9VQ61</accession>
<dbReference type="EMBL" id="GBXM01029214">
    <property type="protein sequence ID" value="JAH79363.1"/>
    <property type="molecule type" value="Transcribed_RNA"/>
</dbReference>
<feature type="compositionally biased region" description="Basic and acidic residues" evidence="1">
    <location>
        <begin position="24"/>
        <end position="35"/>
    </location>
</feature>
<feature type="region of interest" description="Disordered" evidence="1">
    <location>
        <begin position="1"/>
        <end position="35"/>
    </location>
</feature>
<evidence type="ECO:0000313" key="2">
    <source>
        <dbReference type="EMBL" id="JAH79363.1"/>
    </source>
</evidence>
<reference evidence="2" key="2">
    <citation type="journal article" date="2015" name="Fish Shellfish Immunol.">
        <title>Early steps in the European eel (Anguilla anguilla)-Vibrio vulnificus interaction in the gills: Role of the RtxA13 toxin.</title>
        <authorList>
            <person name="Callol A."/>
            <person name="Pajuelo D."/>
            <person name="Ebbesson L."/>
            <person name="Teles M."/>
            <person name="MacKenzie S."/>
            <person name="Amaro C."/>
        </authorList>
    </citation>
    <scope>NUCLEOTIDE SEQUENCE</scope>
</reference>
<organism evidence="2">
    <name type="scientific">Anguilla anguilla</name>
    <name type="common">European freshwater eel</name>
    <name type="synonym">Muraena anguilla</name>
    <dbReference type="NCBI Taxonomy" id="7936"/>
    <lineage>
        <taxon>Eukaryota</taxon>
        <taxon>Metazoa</taxon>
        <taxon>Chordata</taxon>
        <taxon>Craniata</taxon>
        <taxon>Vertebrata</taxon>
        <taxon>Euteleostomi</taxon>
        <taxon>Actinopterygii</taxon>
        <taxon>Neopterygii</taxon>
        <taxon>Teleostei</taxon>
        <taxon>Anguilliformes</taxon>
        <taxon>Anguillidae</taxon>
        <taxon>Anguilla</taxon>
    </lineage>
</organism>
<proteinExistence type="predicted"/>
<name>A0A0E9VQ61_ANGAN</name>
<sequence length="35" mass="4082">MTTDSQPLKTFISIPSEPIFNRRNSQDKFKHTSTQ</sequence>
<dbReference type="AlphaFoldDB" id="A0A0E9VQ61"/>
<evidence type="ECO:0000256" key="1">
    <source>
        <dbReference type="SAM" id="MobiDB-lite"/>
    </source>
</evidence>
<protein>
    <submittedName>
        <fullName evidence="2">Uncharacterized protein</fullName>
    </submittedName>
</protein>
<reference evidence="2" key="1">
    <citation type="submission" date="2014-11" db="EMBL/GenBank/DDBJ databases">
        <authorList>
            <person name="Amaro Gonzalez C."/>
        </authorList>
    </citation>
    <scope>NUCLEOTIDE SEQUENCE</scope>
</reference>